<protein>
    <submittedName>
        <fullName evidence="2">Reverse transcriptase</fullName>
    </submittedName>
</protein>
<keyword evidence="2" id="KW-0695">RNA-directed DNA polymerase</keyword>
<organism evidence="2 3">
    <name type="scientific">Gossypium australe</name>
    <dbReference type="NCBI Taxonomy" id="47621"/>
    <lineage>
        <taxon>Eukaryota</taxon>
        <taxon>Viridiplantae</taxon>
        <taxon>Streptophyta</taxon>
        <taxon>Embryophyta</taxon>
        <taxon>Tracheophyta</taxon>
        <taxon>Spermatophyta</taxon>
        <taxon>Magnoliopsida</taxon>
        <taxon>eudicotyledons</taxon>
        <taxon>Gunneridae</taxon>
        <taxon>Pentapetalae</taxon>
        <taxon>rosids</taxon>
        <taxon>malvids</taxon>
        <taxon>Malvales</taxon>
        <taxon>Malvaceae</taxon>
        <taxon>Malvoideae</taxon>
        <taxon>Gossypium</taxon>
    </lineage>
</organism>
<reference evidence="3" key="1">
    <citation type="journal article" date="2019" name="Plant Biotechnol. J.">
        <title>Genome sequencing of the Australian wild diploid species Gossypium australe highlights disease resistance and delayed gland morphogenesis.</title>
        <authorList>
            <person name="Cai Y."/>
            <person name="Cai X."/>
            <person name="Wang Q."/>
            <person name="Wang P."/>
            <person name="Zhang Y."/>
            <person name="Cai C."/>
            <person name="Xu Y."/>
            <person name="Wang K."/>
            <person name="Zhou Z."/>
            <person name="Wang C."/>
            <person name="Geng S."/>
            <person name="Li B."/>
            <person name="Dong Q."/>
            <person name="Hou Y."/>
            <person name="Wang H."/>
            <person name="Ai P."/>
            <person name="Liu Z."/>
            <person name="Yi F."/>
            <person name="Sun M."/>
            <person name="An G."/>
            <person name="Cheng J."/>
            <person name="Zhang Y."/>
            <person name="Shi Q."/>
            <person name="Xie Y."/>
            <person name="Shi X."/>
            <person name="Chang Y."/>
            <person name="Huang F."/>
            <person name="Chen Y."/>
            <person name="Hong S."/>
            <person name="Mi L."/>
            <person name="Sun Q."/>
            <person name="Zhang L."/>
            <person name="Zhou B."/>
            <person name="Peng R."/>
            <person name="Zhang X."/>
            <person name="Liu F."/>
        </authorList>
    </citation>
    <scope>NUCLEOTIDE SEQUENCE [LARGE SCALE GENOMIC DNA]</scope>
    <source>
        <strain evidence="3">cv. PA1801</strain>
    </source>
</reference>
<dbReference type="EMBL" id="SMMG02000009">
    <property type="protein sequence ID" value="KAA3462470.1"/>
    <property type="molecule type" value="Genomic_DNA"/>
</dbReference>
<gene>
    <name evidence="2" type="ORF">EPI10_028953</name>
</gene>
<dbReference type="AlphaFoldDB" id="A0A5B6V033"/>
<sequence>MVKAAALDVIVGCKFPTDLMLLHFCEFDIILGMNWLTLHNAMIVNEFIDVFPKELSGLPLEPEVKFVIDLTFGTTPILFLPFYLAGCISLGCTYVVCEKKDRSLRLYIDYRQLNKVTIKNKYPFPCAIIWLLSIRVKYCNVPKTTFRTHYNHYEFLVMPFELTNAPAAFMDLMNWESEHAQHLRTVLHILCEKQLNAKFSKCEFWVHEVGFHGHIIFADKICINLSKVSDIANCKSPKNVLEVRSFLGLAGSYCRFVKNFFIASSPVTRLLQINVEFRFDQLKNILTEAPVLTQPESKKYNASLSGLGCVLMQVGKLKPNEGNYLTHDLELAVVVFTLKIWPYYLYVIDYQPGKANVVADSLSRKSLFAMRALNA</sequence>
<keyword evidence="1" id="KW-0472">Membrane</keyword>
<comment type="caution">
    <text evidence="2">The sequence shown here is derived from an EMBL/GenBank/DDBJ whole genome shotgun (WGS) entry which is preliminary data.</text>
</comment>
<dbReference type="InterPro" id="IPR043502">
    <property type="entry name" value="DNA/RNA_pol_sf"/>
</dbReference>
<dbReference type="Proteomes" id="UP000325315">
    <property type="component" value="Unassembled WGS sequence"/>
</dbReference>
<keyword evidence="1" id="KW-1133">Transmembrane helix</keyword>
<dbReference type="Gene3D" id="3.30.70.270">
    <property type="match status" value="2"/>
</dbReference>
<dbReference type="Gene3D" id="3.10.10.10">
    <property type="entry name" value="HIV Type 1 Reverse Transcriptase, subunit A, domain 1"/>
    <property type="match status" value="1"/>
</dbReference>
<evidence type="ECO:0000313" key="2">
    <source>
        <dbReference type="EMBL" id="KAA3462470.1"/>
    </source>
</evidence>
<keyword evidence="1" id="KW-0812">Transmembrane</keyword>
<dbReference type="InterPro" id="IPR053134">
    <property type="entry name" value="RNA-dir_DNA_polymerase"/>
</dbReference>
<keyword evidence="3" id="KW-1185">Reference proteome</keyword>
<evidence type="ECO:0000313" key="3">
    <source>
        <dbReference type="Proteomes" id="UP000325315"/>
    </source>
</evidence>
<dbReference type="InterPro" id="IPR043128">
    <property type="entry name" value="Rev_trsase/Diguanyl_cyclase"/>
</dbReference>
<proteinExistence type="predicted"/>
<accession>A0A5B6V033</accession>
<dbReference type="Pfam" id="PF08284">
    <property type="entry name" value="RVP_2"/>
    <property type="match status" value="1"/>
</dbReference>
<keyword evidence="2" id="KW-0548">Nucleotidyltransferase</keyword>
<dbReference type="PANTHER" id="PTHR24559">
    <property type="entry name" value="TRANSPOSON TY3-I GAG-POL POLYPROTEIN"/>
    <property type="match status" value="1"/>
</dbReference>
<feature type="transmembrane region" description="Helical" evidence="1">
    <location>
        <begin position="77"/>
        <end position="97"/>
    </location>
</feature>
<dbReference type="PANTHER" id="PTHR24559:SF444">
    <property type="entry name" value="REVERSE TRANSCRIPTASE DOMAIN-CONTAINING PROTEIN"/>
    <property type="match status" value="1"/>
</dbReference>
<keyword evidence="2" id="KW-0808">Transferase</keyword>
<dbReference type="SUPFAM" id="SSF56672">
    <property type="entry name" value="DNA/RNA polymerases"/>
    <property type="match status" value="1"/>
</dbReference>
<dbReference type="CDD" id="cd01647">
    <property type="entry name" value="RT_LTR"/>
    <property type="match status" value="1"/>
</dbReference>
<dbReference type="GO" id="GO:0003964">
    <property type="term" value="F:RNA-directed DNA polymerase activity"/>
    <property type="evidence" value="ECO:0007669"/>
    <property type="project" value="UniProtKB-KW"/>
</dbReference>
<evidence type="ECO:0000256" key="1">
    <source>
        <dbReference type="SAM" id="Phobius"/>
    </source>
</evidence>
<name>A0A5B6V033_9ROSI</name>